<evidence type="ECO:0000256" key="1">
    <source>
        <dbReference type="SAM" id="SignalP"/>
    </source>
</evidence>
<sequence length="155" mass="18398">MKWGLIGLGVLLLSGPSVAEVDWHLGVQWHTGHHSGYLGPRPIWYYGGRYRHDPFWGRHDPWFDRYRHDRYRHDRYHHYRYRRPQAYILPDPPRPRVIPPPVTLRQEQVAVGSRATLPANARTRVGPDGVLHEWEGVCYRLDWVEDRYLVADCPE</sequence>
<dbReference type="EMBL" id="BAABLF010000004">
    <property type="protein sequence ID" value="GAA5186685.1"/>
    <property type="molecule type" value="Genomic_DNA"/>
</dbReference>
<accession>A0ABP9RT61</accession>
<reference evidence="3" key="1">
    <citation type="journal article" date="2019" name="Int. J. Syst. Evol. Microbiol.">
        <title>The Global Catalogue of Microorganisms (GCM) 10K type strain sequencing project: providing services to taxonomists for standard genome sequencing and annotation.</title>
        <authorList>
            <consortium name="The Broad Institute Genomics Platform"/>
            <consortium name="The Broad Institute Genome Sequencing Center for Infectious Disease"/>
            <person name="Wu L."/>
            <person name="Ma J."/>
        </authorList>
    </citation>
    <scope>NUCLEOTIDE SEQUENCE [LARGE SCALE GENOMIC DNA]</scope>
    <source>
        <strain evidence="3">JCM 18720</strain>
    </source>
</reference>
<evidence type="ECO:0000313" key="3">
    <source>
        <dbReference type="Proteomes" id="UP001501600"/>
    </source>
</evidence>
<keyword evidence="3" id="KW-1185">Reference proteome</keyword>
<evidence type="ECO:0008006" key="4">
    <source>
        <dbReference type="Google" id="ProtNLM"/>
    </source>
</evidence>
<dbReference type="RefSeq" id="WP_345315234.1">
    <property type="nucleotide sequence ID" value="NZ_BAABLF010000004.1"/>
</dbReference>
<feature type="signal peptide" evidence="1">
    <location>
        <begin position="1"/>
        <end position="19"/>
    </location>
</feature>
<comment type="caution">
    <text evidence="2">The sequence shown here is derived from an EMBL/GenBank/DDBJ whole genome shotgun (WGS) entry which is preliminary data.</text>
</comment>
<keyword evidence="1" id="KW-0732">Signal</keyword>
<proteinExistence type="predicted"/>
<protein>
    <recommendedName>
        <fullName evidence="4">YXWGXW repeat-containing protein</fullName>
    </recommendedName>
</protein>
<dbReference type="Proteomes" id="UP001501600">
    <property type="component" value="Unassembled WGS sequence"/>
</dbReference>
<name>A0ABP9RT61_9GAMM</name>
<feature type="chain" id="PRO_5046615665" description="YXWGXW repeat-containing protein" evidence="1">
    <location>
        <begin position="20"/>
        <end position="155"/>
    </location>
</feature>
<gene>
    <name evidence="2" type="ORF">GCM10025772_02650</name>
</gene>
<organism evidence="2 3">
    <name type="scientific">Ferrimonas gelatinilytica</name>
    <dbReference type="NCBI Taxonomy" id="1255257"/>
    <lineage>
        <taxon>Bacteria</taxon>
        <taxon>Pseudomonadati</taxon>
        <taxon>Pseudomonadota</taxon>
        <taxon>Gammaproteobacteria</taxon>
        <taxon>Alteromonadales</taxon>
        <taxon>Ferrimonadaceae</taxon>
        <taxon>Ferrimonas</taxon>
    </lineage>
</organism>
<evidence type="ECO:0000313" key="2">
    <source>
        <dbReference type="EMBL" id="GAA5186685.1"/>
    </source>
</evidence>